<gene>
    <name evidence="1" type="ORF">PPL_05119</name>
</gene>
<keyword evidence="2" id="KW-1185">Reference proteome</keyword>
<dbReference type="Proteomes" id="UP000001396">
    <property type="component" value="Unassembled WGS sequence"/>
</dbReference>
<dbReference type="GeneID" id="31360605"/>
<dbReference type="InParanoid" id="D3B9H5"/>
<dbReference type="AlphaFoldDB" id="D3B9H5"/>
<dbReference type="EMBL" id="ADBJ01000022">
    <property type="protein sequence ID" value="EFA81887.1"/>
    <property type="molecule type" value="Genomic_DNA"/>
</dbReference>
<evidence type="ECO:0000313" key="1">
    <source>
        <dbReference type="EMBL" id="EFA81887.1"/>
    </source>
</evidence>
<protein>
    <submittedName>
        <fullName evidence="1">Uncharacterized protein</fullName>
    </submittedName>
</protein>
<accession>D3B9H5</accession>
<evidence type="ECO:0000313" key="2">
    <source>
        <dbReference type="Proteomes" id="UP000001396"/>
    </source>
</evidence>
<proteinExistence type="predicted"/>
<reference evidence="1 2" key="1">
    <citation type="journal article" date="2011" name="Genome Res.">
        <title>Phylogeny-wide analysis of social amoeba genomes highlights ancient origins for complex intercellular communication.</title>
        <authorList>
            <person name="Heidel A.J."/>
            <person name="Lawal H.M."/>
            <person name="Felder M."/>
            <person name="Schilde C."/>
            <person name="Helps N.R."/>
            <person name="Tunggal B."/>
            <person name="Rivero F."/>
            <person name="John U."/>
            <person name="Schleicher M."/>
            <person name="Eichinger L."/>
            <person name="Platzer M."/>
            <person name="Noegel A.A."/>
            <person name="Schaap P."/>
            <person name="Gloeckner G."/>
        </authorList>
    </citation>
    <scope>NUCLEOTIDE SEQUENCE [LARGE SCALE GENOMIC DNA]</scope>
    <source>
        <strain evidence="2">ATCC 26659 / Pp 5 / PN500</strain>
    </source>
</reference>
<name>D3B9H5_HETP5</name>
<organism evidence="1 2">
    <name type="scientific">Heterostelium pallidum (strain ATCC 26659 / Pp 5 / PN500)</name>
    <name type="common">Cellular slime mold</name>
    <name type="synonym">Polysphondylium pallidum</name>
    <dbReference type="NCBI Taxonomy" id="670386"/>
    <lineage>
        <taxon>Eukaryota</taxon>
        <taxon>Amoebozoa</taxon>
        <taxon>Evosea</taxon>
        <taxon>Eumycetozoa</taxon>
        <taxon>Dictyostelia</taxon>
        <taxon>Acytosteliales</taxon>
        <taxon>Acytosteliaceae</taxon>
        <taxon>Heterostelium</taxon>
    </lineage>
</organism>
<sequence length="53" mass="6279">MKMTTCRTYWSFTVVGENDICVDLHHHYHHQEMICKVPTLMLNEIEDGVKSTR</sequence>
<dbReference type="RefSeq" id="XP_020434004.1">
    <property type="nucleotide sequence ID" value="XM_020576015.1"/>
</dbReference>
<comment type="caution">
    <text evidence="1">The sequence shown here is derived from an EMBL/GenBank/DDBJ whole genome shotgun (WGS) entry which is preliminary data.</text>
</comment>